<dbReference type="WBParaSite" id="SSTP_0000264900.1">
    <property type="protein sequence ID" value="SSTP_0000264900.1"/>
    <property type="gene ID" value="SSTP_0000264900"/>
</dbReference>
<dbReference type="WBParaSite" id="TCONS_00014177.p1">
    <property type="protein sequence ID" value="TCONS_00014177.p1"/>
    <property type="gene ID" value="XLOC_009386"/>
</dbReference>
<sequence length="135" mass="15958">MQKFIFTNILIFLIVPNIFINCLVLYHRIPKPRLICHEEVTDNSTLSKMNRNRNNNKPQMPIIPEESDDSTVLHVEHVRLRREIEDGPFLQIDNKYRVSLNTFEIINDKLNNAEKEEIRKKIVNMCQTFNVNSPP</sequence>
<name>A0A0K0DZI7_STRER</name>
<keyword evidence="2" id="KW-1185">Reference proteome</keyword>
<evidence type="ECO:0000256" key="1">
    <source>
        <dbReference type="SAM" id="Phobius"/>
    </source>
</evidence>
<dbReference type="Proteomes" id="UP000035681">
    <property type="component" value="Unplaced"/>
</dbReference>
<dbReference type="AlphaFoldDB" id="A0A0K0DZI7"/>
<reference evidence="3" key="1">
    <citation type="submission" date="2015-08" db="UniProtKB">
        <authorList>
            <consortium name="WormBaseParasite"/>
        </authorList>
    </citation>
    <scope>IDENTIFICATION</scope>
</reference>
<proteinExistence type="predicted"/>
<keyword evidence="1" id="KW-1133">Transmembrane helix</keyword>
<protein>
    <submittedName>
        <fullName evidence="3 4">Uncharacterized protein</fullName>
    </submittedName>
</protein>
<evidence type="ECO:0000313" key="2">
    <source>
        <dbReference type="Proteomes" id="UP000035681"/>
    </source>
</evidence>
<keyword evidence="1" id="KW-0812">Transmembrane</keyword>
<feature type="transmembrane region" description="Helical" evidence="1">
    <location>
        <begin position="6"/>
        <end position="26"/>
    </location>
</feature>
<evidence type="ECO:0000313" key="4">
    <source>
        <dbReference type="WBParaSite" id="TCONS_00014177.p1"/>
    </source>
</evidence>
<organism evidence="3">
    <name type="scientific">Strongyloides stercoralis</name>
    <name type="common">Threadworm</name>
    <dbReference type="NCBI Taxonomy" id="6248"/>
    <lineage>
        <taxon>Eukaryota</taxon>
        <taxon>Metazoa</taxon>
        <taxon>Ecdysozoa</taxon>
        <taxon>Nematoda</taxon>
        <taxon>Chromadorea</taxon>
        <taxon>Rhabditida</taxon>
        <taxon>Tylenchina</taxon>
        <taxon>Panagrolaimomorpha</taxon>
        <taxon>Strongyloidoidea</taxon>
        <taxon>Strongyloididae</taxon>
        <taxon>Strongyloides</taxon>
    </lineage>
</organism>
<accession>A0A0K0DZI7</accession>
<evidence type="ECO:0000313" key="3">
    <source>
        <dbReference type="WBParaSite" id="SSTP_0000264900.1"/>
    </source>
</evidence>
<keyword evidence="1" id="KW-0472">Membrane</keyword>